<dbReference type="SUPFAM" id="SSF51658">
    <property type="entry name" value="Xylose isomerase-like"/>
    <property type="match status" value="1"/>
</dbReference>
<evidence type="ECO:0000313" key="3">
    <source>
        <dbReference type="EMBL" id="SBW06716.1"/>
    </source>
</evidence>
<dbReference type="AlphaFoldDB" id="A0A212K4Y0"/>
<dbReference type="PANTHER" id="PTHR12110:SF41">
    <property type="entry name" value="INOSOSE DEHYDRATASE"/>
    <property type="match status" value="1"/>
</dbReference>
<gene>
    <name evidence="3" type="ORF">KL86DYS1_31450</name>
</gene>
<keyword evidence="1" id="KW-0732">Signal</keyword>
<organism evidence="3">
    <name type="scientific">uncultured Dysgonomonas sp</name>
    <dbReference type="NCBI Taxonomy" id="206096"/>
    <lineage>
        <taxon>Bacteria</taxon>
        <taxon>Pseudomonadati</taxon>
        <taxon>Bacteroidota</taxon>
        <taxon>Bacteroidia</taxon>
        <taxon>Bacteroidales</taxon>
        <taxon>Dysgonomonadaceae</taxon>
        <taxon>Dysgonomonas</taxon>
        <taxon>environmental samples</taxon>
    </lineage>
</organism>
<accession>A0A212K4Y0</accession>
<proteinExistence type="predicted"/>
<dbReference type="EMBL" id="FLUM01000003">
    <property type="protein sequence ID" value="SBW06716.1"/>
    <property type="molecule type" value="Genomic_DNA"/>
</dbReference>
<dbReference type="Pfam" id="PF01261">
    <property type="entry name" value="AP_endonuc_2"/>
    <property type="match status" value="1"/>
</dbReference>
<dbReference type="InterPro" id="IPR013022">
    <property type="entry name" value="Xyl_isomerase-like_TIM-brl"/>
</dbReference>
<dbReference type="InterPro" id="IPR050312">
    <property type="entry name" value="IolE/XylAMocC-like"/>
</dbReference>
<dbReference type="RefSeq" id="WP_296944252.1">
    <property type="nucleotide sequence ID" value="NZ_LT599032.1"/>
</dbReference>
<feature type="domain" description="Xylose isomerase-like TIM barrel" evidence="2">
    <location>
        <begin position="63"/>
        <end position="292"/>
    </location>
</feature>
<sequence length="304" mass="34759">MKNKVYLLLVLASLIILPQTSLAQNKRNAKKDIAIQLYSVRDRIGSYVNQTGKYDTDYTAILKELAQMGYTAVEAAGYNDGKFYNRTPQEFRKDVETAGLKVLSSHCTKPLTPEELASGDFSESLKWWDIAIKAHKDAGMTYIVTPWLEVPKTVKDLKTYCDYYNEIGKRCKANGLKYGYHNHAHEFQKVEDKVVMMDFMIENTNPEFVFIEMDVYWVVIGKNSPVDYFNKYPGRFSVLHIKDHREIGQSGMVGFDAIFKNAETAGVKHIIVEVEKYSTTIEESIKTSLDYLLNAQFVKASYSK</sequence>
<name>A0A212K4Y0_9BACT</name>
<reference evidence="3" key="1">
    <citation type="submission" date="2016-04" db="EMBL/GenBank/DDBJ databases">
        <authorList>
            <person name="Evans L.H."/>
            <person name="Alamgir A."/>
            <person name="Owens N."/>
            <person name="Weber N.D."/>
            <person name="Virtaneva K."/>
            <person name="Barbian K."/>
            <person name="Babar A."/>
            <person name="Rosenke K."/>
        </authorList>
    </citation>
    <scope>NUCLEOTIDE SEQUENCE</scope>
    <source>
        <strain evidence="3">86-1</strain>
    </source>
</reference>
<evidence type="ECO:0000259" key="2">
    <source>
        <dbReference type="Pfam" id="PF01261"/>
    </source>
</evidence>
<dbReference type="Gene3D" id="3.20.20.150">
    <property type="entry name" value="Divalent-metal-dependent TIM barrel enzymes"/>
    <property type="match status" value="1"/>
</dbReference>
<feature type="signal peptide" evidence="1">
    <location>
        <begin position="1"/>
        <end position="23"/>
    </location>
</feature>
<dbReference type="PANTHER" id="PTHR12110">
    <property type="entry name" value="HYDROXYPYRUVATE ISOMERASE"/>
    <property type="match status" value="1"/>
</dbReference>
<feature type="chain" id="PRO_5013369979" description="Xylose isomerase-like TIM barrel domain-containing protein" evidence="1">
    <location>
        <begin position="24"/>
        <end position="304"/>
    </location>
</feature>
<evidence type="ECO:0000256" key="1">
    <source>
        <dbReference type="SAM" id="SignalP"/>
    </source>
</evidence>
<protein>
    <recommendedName>
        <fullName evidence="2">Xylose isomerase-like TIM barrel domain-containing protein</fullName>
    </recommendedName>
</protein>
<dbReference type="InterPro" id="IPR036237">
    <property type="entry name" value="Xyl_isomerase-like_sf"/>
</dbReference>